<evidence type="ECO:0000313" key="4">
    <source>
        <dbReference type="Proteomes" id="UP000292580"/>
    </source>
</evidence>
<feature type="region of interest" description="Disordered" evidence="1">
    <location>
        <begin position="84"/>
        <end position="111"/>
    </location>
</feature>
<dbReference type="InterPro" id="IPR027954">
    <property type="entry name" value="Transcobalamin-like_C"/>
</dbReference>
<name>A0A483CUV4_9EURY</name>
<evidence type="ECO:0000313" key="3">
    <source>
        <dbReference type="EMBL" id="TAJ45237.1"/>
    </source>
</evidence>
<organism evidence="3 4">
    <name type="scientific">Methanofollis fontis</name>
    <dbReference type="NCBI Taxonomy" id="2052832"/>
    <lineage>
        <taxon>Archaea</taxon>
        <taxon>Methanobacteriati</taxon>
        <taxon>Methanobacteriota</taxon>
        <taxon>Stenosarchaea group</taxon>
        <taxon>Methanomicrobia</taxon>
        <taxon>Methanomicrobiales</taxon>
        <taxon>Methanomicrobiaceae</taxon>
        <taxon>Methanofollis</taxon>
    </lineage>
</organism>
<protein>
    <recommendedName>
        <fullName evidence="2">Transcobalamin-like C-terminal domain-containing protein</fullName>
    </recommendedName>
</protein>
<reference evidence="3 4" key="1">
    <citation type="submission" date="2017-11" db="EMBL/GenBank/DDBJ databases">
        <title>Isolation and Characterization of Methanofollis Species from Methane Seep Offshore SW Taiwan.</title>
        <authorList>
            <person name="Teng N.-H."/>
            <person name="Lai M.-C."/>
            <person name="Chen S.-C."/>
        </authorList>
    </citation>
    <scope>NUCLEOTIDE SEQUENCE [LARGE SCALE GENOMIC DNA]</scope>
    <source>
        <strain evidence="3 4">FWC-SCC2</strain>
    </source>
</reference>
<comment type="caution">
    <text evidence="3">The sequence shown here is derived from an EMBL/GenBank/DDBJ whole genome shotgun (WGS) entry which is preliminary data.</text>
</comment>
<dbReference type="EMBL" id="PGCL01000001">
    <property type="protein sequence ID" value="TAJ45237.1"/>
    <property type="molecule type" value="Genomic_DNA"/>
</dbReference>
<gene>
    <name evidence="3" type="ORF">CUJ86_00330</name>
</gene>
<keyword evidence="4" id="KW-1185">Reference proteome</keyword>
<dbReference type="Pfam" id="PF14478">
    <property type="entry name" value="DUF4430"/>
    <property type="match status" value="1"/>
</dbReference>
<evidence type="ECO:0000256" key="1">
    <source>
        <dbReference type="SAM" id="MobiDB-lite"/>
    </source>
</evidence>
<dbReference type="RefSeq" id="WP_130645578.1">
    <property type="nucleotide sequence ID" value="NZ_PGCL01000001.1"/>
</dbReference>
<sequence>MRRILTLLCLLLAAACSMPAAALSMDVSGNTAGSPVVVTCDGEAFIIFQENGGTPVFAQGTTVRYVPQTTGTLSIVASAGNESATGSVTISSSGSGGGSSGDGDDDDDDTYQSVTLTAGNFSLTSANSGTTYTVNRRTALGALDASGAAYAIDDTWYDQYGTLYVTAVNGRTNDGARGWMFQVNGVSPSVGANVKGVQDGDRVVFYWSESMSSTPETSEEVIRLQVVYGSSSDENDETSTTNDENTFGQANEPEIPVGLPAGTTISIVGGKTRIAVDLSADHDGEQVIVRGDRIIIYRPGMSMTVMTEDITERDGIASGFIRSVEVDLDPAGGEIPGVGPVRTTASLILAGMPADARLTVTYTDDLTPGERSALDLAAREEKMGIEAFAYAADIETNGFEAEEIQGATIRLYVSPEWVNAHGGATAIRIADITADGTVTILQTSLVGVDDDGDLIFEADSPDGLSRFALVALGEGGTVATTTTAGMTTAPASAPETTPPAQAPIGEATVIAAALIGAGAHLIRRQEG</sequence>
<proteinExistence type="predicted"/>
<dbReference type="AlphaFoldDB" id="A0A483CUV4"/>
<dbReference type="PROSITE" id="PS51257">
    <property type="entry name" value="PROKAR_LIPOPROTEIN"/>
    <property type="match status" value="1"/>
</dbReference>
<dbReference type="Proteomes" id="UP000292580">
    <property type="component" value="Unassembled WGS sequence"/>
</dbReference>
<dbReference type="OrthoDB" id="112130at2157"/>
<feature type="domain" description="Transcobalamin-like C-terminal" evidence="2">
    <location>
        <begin position="151"/>
        <end position="208"/>
    </location>
</feature>
<dbReference type="Gene3D" id="2.170.130.30">
    <property type="match status" value="1"/>
</dbReference>
<evidence type="ECO:0000259" key="2">
    <source>
        <dbReference type="Pfam" id="PF14478"/>
    </source>
</evidence>
<feature type="region of interest" description="Disordered" evidence="1">
    <location>
        <begin position="230"/>
        <end position="255"/>
    </location>
</feature>
<accession>A0A483CUV4</accession>